<dbReference type="AlphaFoldDB" id="A0AAV6TSF0"/>
<dbReference type="InterPro" id="IPR009003">
    <property type="entry name" value="Peptidase_S1_PA"/>
</dbReference>
<reference evidence="4 5" key="1">
    <citation type="journal article" date="2022" name="Nat. Ecol. Evol.">
        <title>A masculinizing supergene underlies an exaggerated male reproductive morph in a spider.</title>
        <authorList>
            <person name="Hendrickx F."/>
            <person name="De Corte Z."/>
            <person name="Sonet G."/>
            <person name="Van Belleghem S.M."/>
            <person name="Kostlbacher S."/>
            <person name="Vangestel C."/>
        </authorList>
    </citation>
    <scope>NUCLEOTIDE SEQUENCE [LARGE SCALE GENOMIC DNA]</scope>
    <source>
        <strain evidence="4">W744_W776</strain>
    </source>
</reference>
<evidence type="ECO:0000256" key="2">
    <source>
        <dbReference type="SAM" id="MobiDB-lite"/>
    </source>
</evidence>
<organism evidence="4 5">
    <name type="scientific">Oedothorax gibbosus</name>
    <dbReference type="NCBI Taxonomy" id="931172"/>
    <lineage>
        <taxon>Eukaryota</taxon>
        <taxon>Metazoa</taxon>
        <taxon>Ecdysozoa</taxon>
        <taxon>Arthropoda</taxon>
        <taxon>Chelicerata</taxon>
        <taxon>Arachnida</taxon>
        <taxon>Araneae</taxon>
        <taxon>Araneomorphae</taxon>
        <taxon>Entelegynae</taxon>
        <taxon>Araneoidea</taxon>
        <taxon>Linyphiidae</taxon>
        <taxon>Erigoninae</taxon>
        <taxon>Oedothorax</taxon>
    </lineage>
</organism>
<dbReference type="EMBL" id="JAFNEN010001238">
    <property type="protein sequence ID" value="KAG8174365.1"/>
    <property type="molecule type" value="Genomic_DNA"/>
</dbReference>
<dbReference type="InterPro" id="IPR001254">
    <property type="entry name" value="Trypsin_dom"/>
</dbReference>
<name>A0AAV6TSF0_9ARAC</name>
<dbReference type="Gene3D" id="2.40.10.10">
    <property type="entry name" value="Trypsin-like serine proteases"/>
    <property type="match status" value="1"/>
</dbReference>
<protein>
    <recommendedName>
        <fullName evidence="3">Peptidase S1 domain-containing protein</fullName>
    </recommendedName>
</protein>
<dbReference type="PROSITE" id="PS00134">
    <property type="entry name" value="TRYPSIN_HIS"/>
    <property type="match status" value="1"/>
</dbReference>
<keyword evidence="5" id="KW-1185">Reference proteome</keyword>
<dbReference type="Proteomes" id="UP000827092">
    <property type="component" value="Unassembled WGS sequence"/>
</dbReference>
<evidence type="ECO:0000313" key="5">
    <source>
        <dbReference type="Proteomes" id="UP000827092"/>
    </source>
</evidence>
<dbReference type="PANTHER" id="PTHR24253:SF153">
    <property type="entry name" value="SERINE PROTEASE HEPSIN"/>
    <property type="match status" value="1"/>
</dbReference>
<comment type="caution">
    <text evidence="4">The sequence shown here is derived from an EMBL/GenBank/DDBJ whole genome shotgun (WGS) entry which is preliminary data.</text>
</comment>
<feature type="region of interest" description="Disordered" evidence="2">
    <location>
        <begin position="64"/>
        <end position="105"/>
    </location>
</feature>
<dbReference type="GO" id="GO:0006508">
    <property type="term" value="P:proteolysis"/>
    <property type="evidence" value="ECO:0007669"/>
    <property type="project" value="InterPro"/>
</dbReference>
<dbReference type="InterPro" id="IPR018114">
    <property type="entry name" value="TRYPSIN_HIS"/>
</dbReference>
<keyword evidence="1" id="KW-1015">Disulfide bond</keyword>
<dbReference type="InterPro" id="IPR043504">
    <property type="entry name" value="Peptidase_S1_PA_chymotrypsin"/>
</dbReference>
<dbReference type="PANTHER" id="PTHR24253">
    <property type="entry name" value="TRANSMEMBRANE PROTEASE SERINE"/>
    <property type="match status" value="1"/>
</dbReference>
<dbReference type="Pfam" id="PF00089">
    <property type="entry name" value="Trypsin"/>
    <property type="match status" value="1"/>
</dbReference>
<evidence type="ECO:0000313" key="4">
    <source>
        <dbReference type="EMBL" id="KAG8174365.1"/>
    </source>
</evidence>
<dbReference type="SUPFAM" id="SSF50494">
    <property type="entry name" value="Trypsin-like serine proteases"/>
    <property type="match status" value="1"/>
</dbReference>
<feature type="compositionally biased region" description="Polar residues" evidence="2">
    <location>
        <begin position="88"/>
        <end position="105"/>
    </location>
</feature>
<gene>
    <name evidence="4" type="ORF">JTE90_016591</name>
</gene>
<dbReference type="GO" id="GO:0004252">
    <property type="term" value="F:serine-type endopeptidase activity"/>
    <property type="evidence" value="ECO:0007669"/>
    <property type="project" value="InterPro"/>
</dbReference>
<accession>A0AAV6TSF0</accession>
<evidence type="ECO:0000259" key="3">
    <source>
        <dbReference type="Pfam" id="PF00089"/>
    </source>
</evidence>
<feature type="domain" description="Peptidase S1" evidence="3">
    <location>
        <begin position="12"/>
        <end position="65"/>
    </location>
</feature>
<evidence type="ECO:0000256" key="1">
    <source>
        <dbReference type="ARBA" id="ARBA00023157"/>
    </source>
</evidence>
<proteinExistence type="predicted"/>
<sequence length="105" mass="11485">MWKNKSIQLKFIIGGGDAEQGAWPWMAAIHERDPMGALYPSCTGFLIDRRHVVSAAHCLIEETQVSTPHESDHVPPRPGRGVPYLSHSRPTQATGPALSTMTLPS</sequence>